<dbReference type="Pfam" id="PF05186">
    <property type="entry name" value="Dpy-30"/>
    <property type="match status" value="1"/>
</dbReference>
<dbReference type="GeneTree" id="ENSGT00940000161631"/>
<evidence type="ECO:0000256" key="5">
    <source>
        <dbReference type="ARBA" id="ARBA00023069"/>
    </source>
</evidence>
<evidence type="ECO:0000256" key="2">
    <source>
        <dbReference type="ARBA" id="ARBA00010849"/>
    </source>
</evidence>
<dbReference type="GO" id="GO:0048188">
    <property type="term" value="C:Set1C/COMPASS complex"/>
    <property type="evidence" value="ECO:0007669"/>
    <property type="project" value="InterPro"/>
</dbReference>
<keyword evidence="5" id="KW-0969">Cilium</keyword>
<dbReference type="FunFam" id="1.20.890.10:FF:000009">
    <property type="entry name" value="DPY30 domain-containing protein 1"/>
    <property type="match status" value="1"/>
</dbReference>
<reference evidence="11" key="2">
    <citation type="submission" date="2025-09" db="UniProtKB">
        <authorList>
            <consortium name="Ensembl"/>
        </authorList>
    </citation>
    <scope>IDENTIFICATION</scope>
</reference>
<protein>
    <recommendedName>
        <fullName evidence="10">DPY30 domain-containing protein 1</fullName>
    </recommendedName>
</protein>
<evidence type="ECO:0000256" key="7">
    <source>
        <dbReference type="ARBA" id="ARBA00023273"/>
    </source>
</evidence>
<dbReference type="PANTHER" id="PTHR23356">
    <property type="entry name" value="DPY30-RELATED"/>
    <property type="match status" value="1"/>
</dbReference>
<keyword evidence="7" id="KW-0966">Cell projection</keyword>
<comment type="subcellular location">
    <subcellularLocation>
        <location evidence="1">Cytoplasm</location>
        <location evidence="1">Cytoskeleton</location>
        <location evidence="1">Flagellum axoneme</location>
    </subcellularLocation>
</comment>
<comment type="subunit">
    <text evidence="9">Component of the axonemal radial spoke complex 1 (RS1), at least composed of spoke head proteins RSPH1, RSPH3, RSPH9 and the cilia-specific component RSPH4A or sperm-specific component RSPH6A, spoke stalk proteins RSPH14, DNAJB13, DYDC1, ROPN1L and NME5, and the anchor protein IQUB. Interacts with SH3GL3.</text>
</comment>
<dbReference type="InterPro" id="IPR049630">
    <property type="entry name" value="DYDC-like_DD"/>
</dbReference>
<keyword evidence="12" id="KW-1185">Reference proteome</keyword>
<dbReference type="AlphaFoldDB" id="A0A8C0G8V4"/>
<evidence type="ECO:0000256" key="10">
    <source>
        <dbReference type="ARBA" id="ARBA00068754"/>
    </source>
</evidence>
<proteinExistence type="inferred from homology"/>
<dbReference type="PANTHER" id="PTHR23356:SF16">
    <property type="entry name" value="DPY30 DOMAIN CONTAINING 2"/>
    <property type="match status" value="1"/>
</dbReference>
<keyword evidence="4" id="KW-0282">Flagellum</keyword>
<evidence type="ECO:0000313" key="11">
    <source>
        <dbReference type="Ensembl" id="ENSCABP00000001318.1"/>
    </source>
</evidence>
<comment type="similarity">
    <text evidence="2">Belongs to the dpy-30 family.</text>
</comment>
<dbReference type="Ensembl" id="ENSCABT00000001424.1">
    <property type="protein sequence ID" value="ENSCABP00000001318.1"/>
    <property type="gene ID" value="ENSCABG00000001092.1"/>
</dbReference>
<evidence type="ECO:0000256" key="1">
    <source>
        <dbReference type="ARBA" id="ARBA00004611"/>
    </source>
</evidence>
<dbReference type="CDD" id="cd22966">
    <property type="entry name" value="DD_DYDC-like"/>
    <property type="match status" value="1"/>
</dbReference>
<organism evidence="11 12">
    <name type="scientific">Chelonoidis abingdonii</name>
    <name type="common">Abingdon island giant tortoise</name>
    <name type="synonym">Testudo abingdonii</name>
    <dbReference type="NCBI Taxonomy" id="106734"/>
    <lineage>
        <taxon>Eukaryota</taxon>
        <taxon>Metazoa</taxon>
        <taxon>Chordata</taxon>
        <taxon>Craniata</taxon>
        <taxon>Vertebrata</taxon>
        <taxon>Euteleostomi</taxon>
        <taxon>Archelosauria</taxon>
        <taxon>Testudinata</taxon>
        <taxon>Testudines</taxon>
        <taxon>Cryptodira</taxon>
        <taxon>Durocryptodira</taxon>
        <taxon>Testudinoidea</taxon>
        <taxon>Testudinidae</taxon>
        <taxon>Chelonoidis</taxon>
    </lineage>
</organism>
<evidence type="ECO:0000256" key="6">
    <source>
        <dbReference type="ARBA" id="ARBA00023212"/>
    </source>
</evidence>
<evidence type="ECO:0000256" key="8">
    <source>
        <dbReference type="ARBA" id="ARBA00058296"/>
    </source>
</evidence>
<comment type="function">
    <text evidence="8">Functions as part of axonemal radial spoke complexes that play an important part in the motility of sperm and cilia. Plays a crucial role during acrosome biogenesis.</text>
</comment>
<dbReference type="Proteomes" id="UP000694404">
    <property type="component" value="Unplaced"/>
</dbReference>
<sequence>MDTEYLKKCIGKCLAEGLAEVAEHRPADPINYLAYWLYKYKKNLSKEEERKVERDQLIRDRAKALIELEMVQKLKAEELLIKQKTEAHYQVCAPVLPSAPHYPLLPLNSTSAPVLPSAPHYPILPLTLPVPSSCHQPPATASWLPTLPLPPCDEVGLFLMFPLNIVGVPQFPLCIS</sequence>
<evidence type="ECO:0000256" key="3">
    <source>
        <dbReference type="ARBA" id="ARBA00022490"/>
    </source>
</evidence>
<evidence type="ECO:0000313" key="12">
    <source>
        <dbReference type="Proteomes" id="UP000694404"/>
    </source>
</evidence>
<evidence type="ECO:0000256" key="9">
    <source>
        <dbReference type="ARBA" id="ARBA00062391"/>
    </source>
</evidence>
<dbReference type="InterPro" id="IPR007858">
    <property type="entry name" value="Dpy-30_motif"/>
</dbReference>
<keyword evidence="6" id="KW-0206">Cytoskeleton</keyword>
<evidence type="ECO:0000256" key="4">
    <source>
        <dbReference type="ARBA" id="ARBA00022846"/>
    </source>
</evidence>
<reference evidence="11" key="1">
    <citation type="submission" date="2025-08" db="UniProtKB">
        <authorList>
            <consortium name="Ensembl"/>
        </authorList>
    </citation>
    <scope>IDENTIFICATION</scope>
</reference>
<dbReference type="InterPro" id="IPR037856">
    <property type="entry name" value="Sdc1/DPY30"/>
</dbReference>
<keyword evidence="3" id="KW-0963">Cytoplasm</keyword>
<accession>A0A8C0G8V4</accession>
<dbReference type="Gene3D" id="1.20.890.10">
    <property type="entry name" value="cAMP-dependent protein kinase regulatory subunit, dimerization-anchoring domain"/>
    <property type="match status" value="1"/>
</dbReference>
<name>A0A8C0G8V4_CHEAB</name>